<dbReference type="EMBL" id="LJCR01000971">
    <property type="protein sequence ID" value="KPV51312.1"/>
    <property type="molecule type" value="Genomic_DNA"/>
</dbReference>
<gene>
    <name evidence="1" type="ORF">SE17_21955</name>
</gene>
<evidence type="ECO:0000313" key="2">
    <source>
        <dbReference type="Proteomes" id="UP000050509"/>
    </source>
</evidence>
<evidence type="ECO:0000313" key="1">
    <source>
        <dbReference type="EMBL" id="KPV51312.1"/>
    </source>
</evidence>
<dbReference type="InterPro" id="IPR036412">
    <property type="entry name" value="HAD-like_sf"/>
</dbReference>
<reference evidence="1 2" key="1">
    <citation type="submission" date="2015-09" db="EMBL/GenBank/DDBJ databases">
        <title>Draft genome sequence of Kouleothrix aurantiaca JCM 19913.</title>
        <authorList>
            <person name="Hemp J."/>
        </authorList>
    </citation>
    <scope>NUCLEOTIDE SEQUENCE [LARGE SCALE GENOMIC DNA]</scope>
    <source>
        <strain evidence="1 2">COM-B</strain>
    </source>
</reference>
<dbReference type="GO" id="GO:0016787">
    <property type="term" value="F:hydrolase activity"/>
    <property type="evidence" value="ECO:0007669"/>
    <property type="project" value="UniProtKB-KW"/>
</dbReference>
<dbReference type="AlphaFoldDB" id="A0A0P9DMJ8"/>
<comment type="caution">
    <text evidence="1">The sequence shown here is derived from an EMBL/GenBank/DDBJ whole genome shotgun (WGS) entry which is preliminary data.</text>
</comment>
<dbReference type="InterPro" id="IPR023198">
    <property type="entry name" value="PGP-like_dom2"/>
</dbReference>
<name>A0A0P9DMJ8_9CHLR</name>
<keyword evidence="2" id="KW-1185">Reference proteome</keyword>
<dbReference type="InterPro" id="IPR023214">
    <property type="entry name" value="HAD_sf"/>
</dbReference>
<organism evidence="1 2">
    <name type="scientific">Kouleothrix aurantiaca</name>
    <dbReference type="NCBI Taxonomy" id="186479"/>
    <lineage>
        <taxon>Bacteria</taxon>
        <taxon>Bacillati</taxon>
        <taxon>Chloroflexota</taxon>
        <taxon>Chloroflexia</taxon>
        <taxon>Chloroflexales</taxon>
        <taxon>Roseiflexineae</taxon>
        <taxon>Roseiflexaceae</taxon>
        <taxon>Kouleothrix</taxon>
    </lineage>
</organism>
<dbReference type="Gene3D" id="1.10.150.240">
    <property type="entry name" value="Putative phosphatase, domain 2"/>
    <property type="match status" value="1"/>
</dbReference>
<keyword evidence="1" id="KW-0378">Hydrolase</keyword>
<protein>
    <submittedName>
        <fullName evidence="1">Hydrolase</fullName>
    </submittedName>
</protein>
<dbReference type="Gene3D" id="3.40.50.1000">
    <property type="entry name" value="HAD superfamily/HAD-like"/>
    <property type="match status" value="1"/>
</dbReference>
<proteinExistence type="predicted"/>
<dbReference type="Proteomes" id="UP000050509">
    <property type="component" value="Unassembled WGS sequence"/>
</dbReference>
<dbReference type="SUPFAM" id="SSF56784">
    <property type="entry name" value="HAD-like"/>
    <property type="match status" value="1"/>
</dbReference>
<sequence>MQKLILWDIDGTLLYSGGVAGEAMRAAMARAYGRESTEQRHSYAGKTDR</sequence>
<feature type="non-terminal residue" evidence="1">
    <location>
        <position position="49"/>
    </location>
</feature>
<accession>A0A0P9DMJ8</accession>